<dbReference type="Proteomes" id="UP000262073">
    <property type="component" value="Chromosome"/>
</dbReference>
<keyword evidence="1" id="KW-0812">Transmembrane</keyword>
<proteinExistence type="predicted"/>
<feature type="transmembrane region" description="Helical" evidence="1">
    <location>
        <begin position="110"/>
        <end position="131"/>
    </location>
</feature>
<dbReference type="EMBL" id="CP031769">
    <property type="protein sequence ID" value="AXR06448.1"/>
    <property type="molecule type" value="Genomic_DNA"/>
</dbReference>
<dbReference type="AlphaFoldDB" id="A0A346NLP1"/>
<evidence type="ECO:0000313" key="3">
    <source>
        <dbReference type="Proteomes" id="UP000262073"/>
    </source>
</evidence>
<gene>
    <name evidence="2" type="ORF">D0Y50_08760</name>
</gene>
<dbReference type="KEGG" id="salm:D0Y50_08760"/>
<accession>A0A346NLP1</accession>
<evidence type="ECO:0000313" key="2">
    <source>
        <dbReference type="EMBL" id="AXR06448.1"/>
    </source>
</evidence>
<evidence type="ECO:0000256" key="1">
    <source>
        <dbReference type="SAM" id="Phobius"/>
    </source>
</evidence>
<reference evidence="2 3" key="1">
    <citation type="submission" date="2018-08" db="EMBL/GenBank/DDBJ databases">
        <title>Salinimonas sediminis sp. nov., a piezophilic bacterium isolated from a deep-sea sediment sample from the New Britain Trench.</title>
        <authorList>
            <person name="Cao J."/>
        </authorList>
    </citation>
    <scope>NUCLEOTIDE SEQUENCE [LARGE SCALE GENOMIC DNA]</scope>
    <source>
        <strain evidence="2 3">N102</strain>
    </source>
</reference>
<keyword evidence="1" id="KW-0472">Membrane</keyword>
<protein>
    <submittedName>
        <fullName evidence="2">Uncharacterized protein</fullName>
    </submittedName>
</protein>
<organism evidence="2 3">
    <name type="scientific">Salinimonas sediminis</name>
    <dbReference type="NCBI Taxonomy" id="2303538"/>
    <lineage>
        <taxon>Bacteria</taxon>
        <taxon>Pseudomonadati</taxon>
        <taxon>Pseudomonadota</taxon>
        <taxon>Gammaproteobacteria</taxon>
        <taxon>Alteromonadales</taxon>
        <taxon>Alteromonadaceae</taxon>
        <taxon>Alteromonas/Salinimonas group</taxon>
        <taxon>Salinimonas</taxon>
    </lineage>
</organism>
<keyword evidence="3" id="KW-1185">Reference proteome</keyword>
<dbReference type="OrthoDB" id="6332366at2"/>
<feature type="transmembrane region" description="Helical" evidence="1">
    <location>
        <begin position="80"/>
        <end position="98"/>
    </location>
</feature>
<dbReference type="RefSeq" id="WP_108566992.1">
    <property type="nucleotide sequence ID" value="NZ_CP031769.1"/>
</dbReference>
<name>A0A346NLP1_9ALTE</name>
<sequence>MSDRSTLDEMRDAVMASRLTQIAAVFETEQDARESVSALTTTAHIDAQQITLIDPQDSDFGRKIEDDSNKLGKHMWRAHLWLGAFGLALGLAVAWALVNFGPQLTQNNPLFTYIAMISPGIFVGLFVAGLISLRPDRSEIIDTVRHALRRKHYAVVVNLRKNQSAAKISELLSHRSHKVVEAIS</sequence>
<keyword evidence="1" id="KW-1133">Transmembrane helix</keyword>